<dbReference type="PANTHER" id="PTHR47098:SF2">
    <property type="entry name" value="PROTEIN MAK32"/>
    <property type="match status" value="1"/>
</dbReference>
<evidence type="ECO:0000313" key="2">
    <source>
        <dbReference type="EMBL" id="GBE79246.1"/>
    </source>
</evidence>
<reference evidence="2 3" key="1">
    <citation type="journal article" date="2018" name="Sci. Rep.">
        <title>Genome sequence of the cauliflower mushroom Sparassis crispa (Hanabiratake) and its association with beneficial usage.</title>
        <authorList>
            <person name="Kiyama R."/>
            <person name="Furutani Y."/>
            <person name="Kawaguchi K."/>
            <person name="Nakanishi T."/>
        </authorList>
    </citation>
    <scope>NUCLEOTIDE SEQUENCE [LARGE SCALE GENOMIC DNA]</scope>
</reference>
<dbReference type="InParanoid" id="A0A401GAP0"/>
<dbReference type="Proteomes" id="UP000287166">
    <property type="component" value="Unassembled WGS sequence"/>
</dbReference>
<proteinExistence type="predicted"/>
<feature type="domain" description="Carbohydrate kinase PfkB" evidence="1">
    <location>
        <begin position="14"/>
        <end position="148"/>
    </location>
</feature>
<protein>
    <submittedName>
        <fullName evidence="2">Ribokinase-like protein</fullName>
    </submittedName>
</protein>
<dbReference type="AlphaFoldDB" id="A0A401GAP0"/>
<evidence type="ECO:0000259" key="1">
    <source>
        <dbReference type="Pfam" id="PF00294"/>
    </source>
</evidence>
<organism evidence="2 3">
    <name type="scientific">Sparassis crispa</name>
    <dbReference type="NCBI Taxonomy" id="139825"/>
    <lineage>
        <taxon>Eukaryota</taxon>
        <taxon>Fungi</taxon>
        <taxon>Dikarya</taxon>
        <taxon>Basidiomycota</taxon>
        <taxon>Agaricomycotina</taxon>
        <taxon>Agaricomycetes</taxon>
        <taxon>Polyporales</taxon>
        <taxon>Sparassidaceae</taxon>
        <taxon>Sparassis</taxon>
    </lineage>
</organism>
<dbReference type="GeneID" id="38776163"/>
<dbReference type="SUPFAM" id="SSF53613">
    <property type="entry name" value="Ribokinase-like"/>
    <property type="match status" value="1"/>
</dbReference>
<keyword evidence="2" id="KW-0808">Transferase</keyword>
<dbReference type="InterPro" id="IPR029056">
    <property type="entry name" value="Ribokinase-like"/>
</dbReference>
<accession>A0A401GAP0</accession>
<evidence type="ECO:0000313" key="3">
    <source>
        <dbReference type="Proteomes" id="UP000287166"/>
    </source>
</evidence>
<dbReference type="STRING" id="139825.A0A401GAP0"/>
<dbReference type="InterPro" id="IPR011611">
    <property type="entry name" value="PfkB_dom"/>
</dbReference>
<dbReference type="PANTHER" id="PTHR47098">
    <property type="entry name" value="PROTEIN MAK32"/>
    <property type="match status" value="1"/>
</dbReference>
<name>A0A401GAP0_9APHY</name>
<dbReference type="OrthoDB" id="497927at2759"/>
<keyword evidence="2" id="KW-0418">Kinase</keyword>
<sequence length="186" mass="20560">MNQYPKDRCIPEELPALVEVLPHISILSPNAEEALSLLSMPATPTRILIEEACHRLLDLGVGREGHGSVIIRSGAMGAYVATRRRGGRWVDAFWTDADREAHIVDVTGAGNSFLGGLAAGLLFTDGDVHEATLYATVSASFTIEQEGLPRLTHTETNDGEAIEEWNRDLPRRRLKELQRRLHKVTE</sequence>
<dbReference type="EMBL" id="BFAD01000002">
    <property type="protein sequence ID" value="GBE79246.1"/>
    <property type="molecule type" value="Genomic_DNA"/>
</dbReference>
<keyword evidence="3" id="KW-1185">Reference proteome</keyword>
<dbReference type="Gene3D" id="3.40.1190.20">
    <property type="match status" value="1"/>
</dbReference>
<comment type="caution">
    <text evidence="2">The sequence shown here is derived from an EMBL/GenBank/DDBJ whole genome shotgun (WGS) entry which is preliminary data.</text>
</comment>
<dbReference type="RefSeq" id="XP_027610159.1">
    <property type="nucleotide sequence ID" value="XM_027754358.1"/>
</dbReference>
<dbReference type="GO" id="GO:0016301">
    <property type="term" value="F:kinase activity"/>
    <property type="evidence" value="ECO:0007669"/>
    <property type="project" value="UniProtKB-KW"/>
</dbReference>
<dbReference type="Pfam" id="PF00294">
    <property type="entry name" value="PfkB"/>
    <property type="match status" value="1"/>
</dbReference>
<gene>
    <name evidence="2" type="ORF">SCP_0204430</name>
</gene>